<keyword evidence="2" id="KW-1185">Reference proteome</keyword>
<accession>A0ACC2ZS65</accession>
<organism evidence="1 2">
    <name type="scientific">Neophaeococcomyces mojaviensis</name>
    <dbReference type="NCBI Taxonomy" id="3383035"/>
    <lineage>
        <taxon>Eukaryota</taxon>
        <taxon>Fungi</taxon>
        <taxon>Dikarya</taxon>
        <taxon>Ascomycota</taxon>
        <taxon>Pezizomycotina</taxon>
        <taxon>Eurotiomycetes</taxon>
        <taxon>Chaetothyriomycetidae</taxon>
        <taxon>Chaetothyriales</taxon>
        <taxon>Chaetothyriales incertae sedis</taxon>
        <taxon>Neophaeococcomyces</taxon>
    </lineage>
</organism>
<evidence type="ECO:0000313" key="2">
    <source>
        <dbReference type="Proteomes" id="UP001172386"/>
    </source>
</evidence>
<reference evidence="1" key="1">
    <citation type="submission" date="2022-10" db="EMBL/GenBank/DDBJ databases">
        <title>Culturing micro-colonial fungi from biological soil crusts in the Mojave desert and describing Neophaeococcomyces mojavensis, and introducing the new genera and species Taxawa tesnikishii.</title>
        <authorList>
            <person name="Kurbessoian T."/>
            <person name="Stajich J.E."/>
        </authorList>
    </citation>
    <scope>NUCLEOTIDE SEQUENCE</scope>
    <source>
        <strain evidence="1">JES_112</strain>
    </source>
</reference>
<gene>
    <name evidence="1" type="primary">SPP1</name>
    <name evidence="1" type="ORF">H2198_010244</name>
</gene>
<name>A0ACC2ZS65_9EURO</name>
<protein>
    <submittedName>
        <fullName evidence="1">COMPASS (Complex proteins associated with Set1p) component</fullName>
    </submittedName>
</protein>
<proteinExistence type="predicted"/>
<comment type="caution">
    <text evidence="1">The sequence shown here is derived from an EMBL/GenBank/DDBJ whole genome shotgun (WGS) entry which is preliminary data.</text>
</comment>
<sequence>MSAFSVSDLLNPAPLSRPDSPDPVDDVMEDLAQTNMPSDMFAPELFQSDSMNDAPSIFEQQGLLPMEHSSSPEFMRKDSLTTAMLSGIDGMMDEDENEVTPAKRKERSTKQRDPEKLKDTKHSSKNEGQHTDRRYLCYICNKLFTRRRSVRDHINKIHGEKTWEPTKSLEIVVEPHTGEPLEPIEEIVARGAQYPADVPKKASKSSKSLSKSDEGDEGDEDEVYHHALEQIEEEEAESVKPQFAIDPALDPTATTETPPLPELPSEPSFDPAPDPVPEPPKLKTESSQAESRPASAELTQPAQLIGKKRPLSVSKKGTAKVKSSTPNKRPKLVDAERSTPARSPSVTPAQRLGSKLRNSVHLGSPTSGTSSRQPSPSPTPSAATPASSNDDGEIFCICRRGDNHTWMIACDGPCEEWFHGKCVGIRERDGELIDKYICPRCEKDGFITTWKRMCRRKGCRKPARVKDNPPSKYCSVDCGRLFFVELIRRGDEEVETTKDGQFILNRPMEKKLRKKVKRERTIHNHSSSGTPVIGGSRPQTPAYSEDEKSEYETDSSADEEDLPNRGGPLRAGEVKAVLQQCRTVDAWRALGKKPATPPRDFDEAKAVNLEFDDYEQERLVTIKKEHAELDEKLSLLQAREKMLELINARSKTIVDDVKKSNPKQKDICGYDLRTALSEAEFVQWYRGKGKQILESGKIGPPEETSLVNGVEHSDDEKASTKKGGICIKNKCNKHNPNGKKWHGSDMREVKFEMELVKKKIDNLERQKHEIRSRAQVRRLEASRVNFLTQPTAAP</sequence>
<dbReference type="EMBL" id="JAPDRQ010000340">
    <property type="protein sequence ID" value="KAJ9650451.1"/>
    <property type="molecule type" value="Genomic_DNA"/>
</dbReference>
<dbReference type="Proteomes" id="UP001172386">
    <property type="component" value="Unassembled WGS sequence"/>
</dbReference>
<evidence type="ECO:0000313" key="1">
    <source>
        <dbReference type="EMBL" id="KAJ9650451.1"/>
    </source>
</evidence>